<dbReference type="Proteomes" id="UP000504606">
    <property type="component" value="Unplaced"/>
</dbReference>
<dbReference type="GeneID" id="113206832"/>
<dbReference type="OrthoDB" id="128536at2759"/>
<evidence type="ECO:0000256" key="9">
    <source>
        <dbReference type="SAM" id="MobiDB-lite"/>
    </source>
</evidence>
<evidence type="ECO:0000256" key="2">
    <source>
        <dbReference type="ARBA" id="ARBA00022694"/>
    </source>
</evidence>
<evidence type="ECO:0000313" key="11">
    <source>
        <dbReference type="RefSeq" id="XP_026278913.1"/>
    </source>
</evidence>
<gene>
    <name evidence="11" type="primary">LOC113206832</name>
</gene>
<dbReference type="InterPro" id="IPR016432">
    <property type="entry name" value="RNP4"/>
</dbReference>
<dbReference type="PANTHER" id="PTHR14742">
    <property type="entry name" value="RIBONUCLEASE P SUBUNIT P21"/>
    <property type="match status" value="1"/>
</dbReference>
<keyword evidence="4" id="KW-0479">Metal-binding</keyword>
<proteinExistence type="inferred from homology"/>
<dbReference type="Gene3D" id="6.20.50.20">
    <property type="match status" value="1"/>
</dbReference>
<dbReference type="CTD" id="79897"/>
<sequence>MTKTKSKGGGKLFQGKENFQRMNFLYQAAHVVAQCNINGDLAAYYGNSMLSTAQKSVLKIEPDVKRDLCKGCGNLLKPGFSAKVRLRSENLIWTCLLCGTIKRYPTKRGYKLWIEQKEACLDMIEISNSSEEVKEREVKVTGSAMSDSQIKQQKEESKKPSDITIGNR</sequence>
<feature type="compositionally biased region" description="Basic and acidic residues" evidence="9">
    <location>
        <begin position="152"/>
        <end position="161"/>
    </location>
</feature>
<evidence type="ECO:0000256" key="7">
    <source>
        <dbReference type="ARBA" id="ARBA00022833"/>
    </source>
</evidence>
<dbReference type="GO" id="GO:0004519">
    <property type="term" value="F:endonuclease activity"/>
    <property type="evidence" value="ECO:0007669"/>
    <property type="project" value="UniProtKB-KW"/>
</dbReference>
<keyword evidence="6" id="KW-0378">Hydrolase</keyword>
<dbReference type="GO" id="GO:0001682">
    <property type="term" value="P:tRNA 5'-leader removal"/>
    <property type="evidence" value="ECO:0007669"/>
    <property type="project" value="InterPro"/>
</dbReference>
<evidence type="ECO:0000256" key="8">
    <source>
        <dbReference type="ARBA" id="ARBA00038402"/>
    </source>
</evidence>
<keyword evidence="2" id="KW-0819">tRNA processing</keyword>
<dbReference type="AlphaFoldDB" id="A0A6J1SE03"/>
<dbReference type="GO" id="GO:0046872">
    <property type="term" value="F:metal ion binding"/>
    <property type="evidence" value="ECO:0007669"/>
    <property type="project" value="UniProtKB-KW"/>
</dbReference>
<dbReference type="GO" id="GO:0005655">
    <property type="term" value="C:nucleolar ribonuclease P complex"/>
    <property type="evidence" value="ECO:0007669"/>
    <property type="project" value="TreeGrafter"/>
</dbReference>
<feature type="region of interest" description="Disordered" evidence="9">
    <location>
        <begin position="137"/>
        <end position="168"/>
    </location>
</feature>
<dbReference type="InterPro" id="IPR007175">
    <property type="entry name" value="Rpr2/Snm1/Rpp21"/>
</dbReference>
<evidence type="ECO:0000313" key="10">
    <source>
        <dbReference type="Proteomes" id="UP000504606"/>
    </source>
</evidence>
<name>A0A6J1SE03_FRAOC</name>
<organism evidence="10 11">
    <name type="scientific">Frankliniella occidentalis</name>
    <name type="common">Western flower thrips</name>
    <name type="synonym">Euthrips occidentalis</name>
    <dbReference type="NCBI Taxonomy" id="133901"/>
    <lineage>
        <taxon>Eukaryota</taxon>
        <taxon>Metazoa</taxon>
        <taxon>Ecdysozoa</taxon>
        <taxon>Arthropoda</taxon>
        <taxon>Hexapoda</taxon>
        <taxon>Insecta</taxon>
        <taxon>Pterygota</taxon>
        <taxon>Neoptera</taxon>
        <taxon>Paraneoptera</taxon>
        <taxon>Thysanoptera</taxon>
        <taxon>Terebrantia</taxon>
        <taxon>Thripoidea</taxon>
        <taxon>Thripidae</taxon>
        <taxon>Frankliniella</taxon>
    </lineage>
</organism>
<keyword evidence="10" id="KW-1185">Reference proteome</keyword>
<dbReference type="KEGG" id="foc:113206832"/>
<evidence type="ECO:0000256" key="1">
    <source>
        <dbReference type="ARBA" id="ARBA00022490"/>
    </source>
</evidence>
<evidence type="ECO:0000256" key="3">
    <source>
        <dbReference type="ARBA" id="ARBA00022722"/>
    </source>
</evidence>
<keyword evidence="7" id="KW-0862">Zinc</keyword>
<evidence type="ECO:0000256" key="4">
    <source>
        <dbReference type="ARBA" id="ARBA00022723"/>
    </source>
</evidence>
<keyword evidence="5" id="KW-0255">Endonuclease</keyword>
<dbReference type="PANTHER" id="PTHR14742:SF0">
    <property type="entry name" value="RIBONUCLEASE P PROTEIN SUBUNIT P21"/>
    <property type="match status" value="1"/>
</dbReference>
<dbReference type="RefSeq" id="XP_026278913.1">
    <property type="nucleotide sequence ID" value="XM_026423128.2"/>
</dbReference>
<reference evidence="11" key="1">
    <citation type="submission" date="2025-08" db="UniProtKB">
        <authorList>
            <consortium name="RefSeq"/>
        </authorList>
    </citation>
    <scope>IDENTIFICATION</scope>
    <source>
        <tissue evidence="11">Whole organism</tissue>
    </source>
</reference>
<evidence type="ECO:0000256" key="6">
    <source>
        <dbReference type="ARBA" id="ARBA00022801"/>
    </source>
</evidence>
<dbReference type="HAMAP" id="MF_00757">
    <property type="entry name" value="RNase_P_4"/>
    <property type="match status" value="1"/>
</dbReference>
<comment type="similarity">
    <text evidence="8">Belongs to the eukaryotic/archaeal RNase P protein component 4 family.</text>
</comment>
<keyword evidence="3" id="KW-0540">Nuclease</keyword>
<accession>A0A6J1SE03</accession>
<dbReference type="Pfam" id="PF04032">
    <property type="entry name" value="Rpr2"/>
    <property type="match status" value="1"/>
</dbReference>
<protein>
    <submittedName>
        <fullName evidence="11">Uncharacterized protein LOC113206832</fullName>
    </submittedName>
</protein>
<keyword evidence="1" id="KW-0963">Cytoplasm</keyword>
<dbReference type="GO" id="GO:0016787">
    <property type="term" value="F:hydrolase activity"/>
    <property type="evidence" value="ECO:0007669"/>
    <property type="project" value="UniProtKB-KW"/>
</dbReference>
<evidence type="ECO:0000256" key="5">
    <source>
        <dbReference type="ARBA" id="ARBA00022759"/>
    </source>
</evidence>